<sequence length="502" mass="57665">MSEIKVSVIIVSYNTKKILENCISSVFSAGESSIEMEVIVVDNASTDDSIHMVREKFPSVKLIVNRENLGFASAVNQGLRKSEGKYKLMLNSDTTLLGNAIKTMLEFLQQNPSVGAVRPKVLAPDGKLQRQGSGFWRFLKNPNTVHKLKWISGCCMMARYEAIRDTGLFDEKFFFYNEDVDYSRRMKRRGWELYYFPGACAIHLCGASSRNLDKLLVEQYRGKYYYYQKHYGRFALFFYKILTAFKLMAKVGLSLFSYNGKTKEEAIAYSKIVKITFIFLLFCFVPMLCGQCEIRIGEKLTYNVKVGIFSAGTQIIHVAQKTYVDSYPVYHIISHTRTNPFFSIFYKMDNRVEVFINEDNLFLRKLIKNLNEGGFRQKSIAILDLEKGKGQIIRDNSSQTFEIPLFLIDIVSMPYYLRSIELRLNQKIPLNILADNGVKTCEAIVEAREMVNVAFGKFDTFKIVEKKEKVKVWLSTDSRRLPVKISIGTNFGEIVGMLEKIE</sequence>
<dbReference type="InterPro" id="IPR029044">
    <property type="entry name" value="Nucleotide-diphossugar_trans"/>
</dbReference>
<dbReference type="Pfam" id="PF00535">
    <property type="entry name" value="Glycos_transf_2"/>
    <property type="match status" value="1"/>
</dbReference>
<dbReference type="CDD" id="cd04186">
    <property type="entry name" value="GT_2_like_c"/>
    <property type="match status" value="1"/>
</dbReference>
<protein>
    <recommendedName>
        <fullName evidence="2">Glycosyltransferase 2-like domain-containing protein</fullName>
    </recommendedName>
</protein>
<dbReference type="Proteomes" id="UP000182278">
    <property type="component" value="Unassembled WGS sequence"/>
</dbReference>
<dbReference type="AlphaFoldDB" id="A0A1J4SE22"/>
<feature type="domain" description="Glycosyltransferase 2-like" evidence="2">
    <location>
        <begin position="7"/>
        <end position="165"/>
    </location>
</feature>
<keyword evidence="1" id="KW-1133">Transmembrane helix</keyword>
<evidence type="ECO:0000313" key="3">
    <source>
        <dbReference type="EMBL" id="OIN96908.1"/>
    </source>
</evidence>
<dbReference type="STRING" id="1817893.AUJ66_04965"/>
<name>A0A1J4SE22_9BACT</name>
<evidence type="ECO:0000259" key="2">
    <source>
        <dbReference type="Pfam" id="PF00535"/>
    </source>
</evidence>
<gene>
    <name evidence="3" type="ORF">AUJ66_04965</name>
</gene>
<organism evidence="3 4">
    <name type="scientific">Candidatus Desantisbacteria bacterium CG1_02_38_46</name>
    <dbReference type="NCBI Taxonomy" id="1817893"/>
    <lineage>
        <taxon>Bacteria</taxon>
        <taxon>Candidatus Desantisiibacteriota</taxon>
    </lineage>
</organism>
<keyword evidence="1" id="KW-0472">Membrane</keyword>
<dbReference type="Gene3D" id="3.90.550.10">
    <property type="entry name" value="Spore Coat Polysaccharide Biosynthesis Protein SpsA, Chain A"/>
    <property type="match status" value="1"/>
</dbReference>
<evidence type="ECO:0000256" key="1">
    <source>
        <dbReference type="SAM" id="Phobius"/>
    </source>
</evidence>
<dbReference type="SUPFAM" id="SSF53448">
    <property type="entry name" value="Nucleotide-diphospho-sugar transferases"/>
    <property type="match status" value="1"/>
</dbReference>
<dbReference type="Pfam" id="PF11306">
    <property type="entry name" value="DUF3108"/>
    <property type="match status" value="1"/>
</dbReference>
<evidence type="ECO:0000313" key="4">
    <source>
        <dbReference type="Proteomes" id="UP000182278"/>
    </source>
</evidence>
<dbReference type="PANTHER" id="PTHR43179:SF7">
    <property type="entry name" value="RHAMNOSYLTRANSFERASE WBBL"/>
    <property type="match status" value="1"/>
</dbReference>
<proteinExistence type="predicted"/>
<comment type="caution">
    <text evidence="3">The sequence shown here is derived from an EMBL/GenBank/DDBJ whole genome shotgun (WGS) entry which is preliminary data.</text>
</comment>
<dbReference type="InterPro" id="IPR021457">
    <property type="entry name" value="DUF3108"/>
</dbReference>
<keyword evidence="1" id="KW-0812">Transmembrane</keyword>
<feature type="transmembrane region" description="Helical" evidence="1">
    <location>
        <begin position="232"/>
        <end position="256"/>
    </location>
</feature>
<dbReference type="InterPro" id="IPR001173">
    <property type="entry name" value="Glyco_trans_2-like"/>
</dbReference>
<dbReference type="EMBL" id="MNUO01000072">
    <property type="protein sequence ID" value="OIN96908.1"/>
    <property type="molecule type" value="Genomic_DNA"/>
</dbReference>
<dbReference type="PANTHER" id="PTHR43179">
    <property type="entry name" value="RHAMNOSYLTRANSFERASE WBBL"/>
    <property type="match status" value="1"/>
</dbReference>
<reference evidence="3 4" key="1">
    <citation type="journal article" date="2016" name="Environ. Microbiol.">
        <title>Genomic resolution of a cold subsurface aquifer community provides metabolic insights for novel microbes adapted to high CO concentrations.</title>
        <authorList>
            <person name="Probst A.J."/>
            <person name="Castelle C.J."/>
            <person name="Singh A."/>
            <person name="Brown C.T."/>
            <person name="Anantharaman K."/>
            <person name="Sharon I."/>
            <person name="Hug L.A."/>
            <person name="Burstein D."/>
            <person name="Emerson J.B."/>
            <person name="Thomas B.C."/>
            <person name="Banfield J.F."/>
        </authorList>
    </citation>
    <scope>NUCLEOTIDE SEQUENCE [LARGE SCALE GENOMIC DNA]</scope>
    <source>
        <strain evidence="3">CG1_02_38_46</strain>
    </source>
</reference>
<feature type="transmembrane region" description="Helical" evidence="1">
    <location>
        <begin position="268"/>
        <end position="288"/>
    </location>
</feature>
<accession>A0A1J4SE22</accession>